<evidence type="ECO:0000313" key="9">
    <source>
        <dbReference type="EMBL" id="KJY00619.1"/>
    </source>
</evidence>
<comment type="subcellular location">
    <subcellularLocation>
        <location evidence="1 7">Endoplasmic reticulum membrane</location>
        <topology evidence="1 7">Multi-pass membrane protein</topology>
    </subcellularLocation>
</comment>
<gene>
    <name evidence="9" type="ORF">TI39_contig321g00025</name>
</gene>
<feature type="transmembrane region" description="Helical" evidence="7">
    <location>
        <begin position="20"/>
        <end position="42"/>
    </location>
</feature>
<comment type="similarity">
    <text evidence="2 7">Belongs to the derlin family.</text>
</comment>
<evidence type="ECO:0000256" key="6">
    <source>
        <dbReference type="ARBA" id="ARBA00023136"/>
    </source>
</evidence>
<evidence type="ECO:0000256" key="5">
    <source>
        <dbReference type="ARBA" id="ARBA00022989"/>
    </source>
</evidence>
<evidence type="ECO:0000256" key="4">
    <source>
        <dbReference type="ARBA" id="ARBA00022824"/>
    </source>
</evidence>
<keyword evidence="10" id="KW-1185">Reference proteome</keyword>
<name>A0A0F4GTR4_9PEZI</name>
<dbReference type="OrthoDB" id="19102at2759"/>
<accession>A0A0F4GTR4</accession>
<feature type="region of interest" description="Disordered" evidence="8">
    <location>
        <begin position="233"/>
        <end position="262"/>
    </location>
</feature>
<dbReference type="SUPFAM" id="SSF144091">
    <property type="entry name" value="Rhomboid-like"/>
    <property type="match status" value="1"/>
</dbReference>
<evidence type="ECO:0000256" key="8">
    <source>
        <dbReference type="SAM" id="MobiDB-lite"/>
    </source>
</evidence>
<feature type="transmembrane region" description="Helical" evidence="7">
    <location>
        <begin position="97"/>
        <end position="122"/>
    </location>
</feature>
<keyword evidence="6 7" id="KW-0472">Membrane</keyword>
<dbReference type="GO" id="GO:0006950">
    <property type="term" value="P:response to stress"/>
    <property type="evidence" value="ECO:0007669"/>
    <property type="project" value="UniProtKB-ARBA"/>
</dbReference>
<organism evidence="9 10">
    <name type="scientific">Zymoseptoria brevis</name>
    <dbReference type="NCBI Taxonomy" id="1047168"/>
    <lineage>
        <taxon>Eukaryota</taxon>
        <taxon>Fungi</taxon>
        <taxon>Dikarya</taxon>
        <taxon>Ascomycota</taxon>
        <taxon>Pezizomycotina</taxon>
        <taxon>Dothideomycetes</taxon>
        <taxon>Dothideomycetidae</taxon>
        <taxon>Mycosphaerellales</taxon>
        <taxon>Mycosphaerellaceae</taxon>
        <taxon>Zymoseptoria</taxon>
    </lineage>
</organism>
<comment type="caution">
    <text evidence="9">The sequence shown here is derived from an EMBL/GenBank/DDBJ whole genome shotgun (WGS) entry which is preliminary data.</text>
</comment>
<comment type="function">
    <text evidence="7">May be involved in the degradation of misfolded endoplasmic reticulum (ER) luminal proteins.</text>
</comment>
<dbReference type="AlphaFoldDB" id="A0A0F4GTR4"/>
<dbReference type="InterPro" id="IPR035952">
    <property type="entry name" value="Rhomboid-like_sf"/>
</dbReference>
<keyword evidence="4 7" id="KW-0256">Endoplasmic reticulum</keyword>
<protein>
    <recommendedName>
        <fullName evidence="7">Derlin</fullName>
    </recommendedName>
</protein>
<dbReference type="EMBL" id="LAFY01000313">
    <property type="protein sequence ID" value="KJY00619.1"/>
    <property type="molecule type" value="Genomic_DNA"/>
</dbReference>
<sequence length="262" mass="28875">MSFQDAFWAAPPISRTLTAATVLISVPGHLGFYNLVRVFFLSDYVFTFRQLPEVWRLVTTFLITGPQLGLIMDPFFLYHYSSQLETGSPRFSRPGAYAFYLMFVSVIILLTGGVYLGGYALLHALSMALTYTFSQEDPNRTVGFFIVQMRAKYVPYASLVVTFLMAGPFMTMIQATGILAGHAYEFFDKIWPTQGGGRQWIQAPPIVQKWFTPPNNGAQPRAYGTAFGGHNAGSQAAGQANRGFASGSAWNSRGAGRRLGSD</sequence>
<dbReference type="Proteomes" id="UP000033647">
    <property type="component" value="Unassembled WGS sequence"/>
</dbReference>
<reference evidence="9 10" key="1">
    <citation type="submission" date="2015-03" db="EMBL/GenBank/DDBJ databases">
        <title>RNA-seq based gene annotation and comparative genomics of four Zymoseptoria species reveal species-specific pathogenicity related genes and transposable element activity.</title>
        <authorList>
            <person name="Grandaubert J."/>
            <person name="Bhattacharyya A."/>
            <person name="Stukenbrock E.H."/>
        </authorList>
    </citation>
    <scope>NUCLEOTIDE SEQUENCE [LARGE SCALE GENOMIC DNA]</scope>
    <source>
        <strain evidence="9 10">Zb18110</strain>
    </source>
</reference>
<dbReference type="InterPro" id="IPR007599">
    <property type="entry name" value="DER1"/>
</dbReference>
<keyword evidence="3 7" id="KW-0812">Transmembrane</keyword>
<feature type="transmembrane region" description="Helical" evidence="7">
    <location>
        <begin position="54"/>
        <end position="77"/>
    </location>
</feature>
<evidence type="ECO:0000256" key="3">
    <source>
        <dbReference type="ARBA" id="ARBA00022692"/>
    </source>
</evidence>
<evidence type="ECO:0000256" key="2">
    <source>
        <dbReference type="ARBA" id="ARBA00008917"/>
    </source>
</evidence>
<dbReference type="STRING" id="1047168.A0A0F4GTR4"/>
<proteinExistence type="inferred from homology"/>
<dbReference type="Pfam" id="PF04511">
    <property type="entry name" value="DER1"/>
    <property type="match status" value="1"/>
</dbReference>
<evidence type="ECO:0000256" key="1">
    <source>
        <dbReference type="ARBA" id="ARBA00004477"/>
    </source>
</evidence>
<keyword evidence="5 7" id="KW-1133">Transmembrane helix</keyword>
<dbReference type="PANTHER" id="PTHR11009">
    <property type="entry name" value="DER1-LIKE PROTEIN, DERLIN"/>
    <property type="match status" value="1"/>
</dbReference>
<evidence type="ECO:0000313" key="10">
    <source>
        <dbReference type="Proteomes" id="UP000033647"/>
    </source>
</evidence>
<evidence type="ECO:0000256" key="7">
    <source>
        <dbReference type="RuleBase" id="RU363059"/>
    </source>
</evidence>
<feature type="transmembrane region" description="Helical" evidence="7">
    <location>
        <begin position="153"/>
        <end position="173"/>
    </location>
</feature>
<dbReference type="GO" id="GO:0005789">
    <property type="term" value="C:endoplasmic reticulum membrane"/>
    <property type="evidence" value="ECO:0007669"/>
    <property type="project" value="UniProtKB-SubCell"/>
</dbReference>